<dbReference type="PANTHER" id="PTHR44846:SF17">
    <property type="entry name" value="GNTR-FAMILY TRANSCRIPTIONAL REGULATOR"/>
    <property type="match status" value="1"/>
</dbReference>
<dbReference type="AlphaFoldDB" id="A0A919AH23"/>
<keyword evidence="3" id="KW-0804">Transcription</keyword>
<dbReference type="InterPro" id="IPR028978">
    <property type="entry name" value="Chorismate_lyase_/UTRA_dom_sf"/>
</dbReference>
<evidence type="ECO:0000256" key="3">
    <source>
        <dbReference type="ARBA" id="ARBA00023163"/>
    </source>
</evidence>
<keyword evidence="6" id="KW-1185">Reference proteome</keyword>
<dbReference type="SUPFAM" id="SSF46785">
    <property type="entry name" value="Winged helix' DNA-binding domain"/>
    <property type="match status" value="1"/>
</dbReference>
<dbReference type="GO" id="GO:0045892">
    <property type="term" value="P:negative regulation of DNA-templated transcription"/>
    <property type="evidence" value="ECO:0007669"/>
    <property type="project" value="TreeGrafter"/>
</dbReference>
<comment type="caution">
    <text evidence="5">The sequence shown here is derived from an EMBL/GenBank/DDBJ whole genome shotgun (WGS) entry which is preliminary data.</text>
</comment>
<accession>A0A919AH23</accession>
<dbReference type="SMART" id="SM00866">
    <property type="entry name" value="UTRA"/>
    <property type="match status" value="1"/>
</dbReference>
<dbReference type="Gene3D" id="3.40.1410.10">
    <property type="entry name" value="Chorismate lyase-like"/>
    <property type="match status" value="1"/>
</dbReference>
<dbReference type="GO" id="GO:0003677">
    <property type="term" value="F:DNA binding"/>
    <property type="evidence" value="ECO:0007669"/>
    <property type="project" value="UniProtKB-KW"/>
</dbReference>
<keyword evidence="2" id="KW-0238">DNA-binding</keyword>
<dbReference type="SMART" id="SM00345">
    <property type="entry name" value="HTH_GNTR"/>
    <property type="match status" value="1"/>
</dbReference>
<dbReference type="Proteomes" id="UP000641386">
    <property type="component" value="Unassembled WGS sequence"/>
</dbReference>
<evidence type="ECO:0000256" key="1">
    <source>
        <dbReference type="ARBA" id="ARBA00023015"/>
    </source>
</evidence>
<name>A0A919AH23_9ACTN</name>
<gene>
    <name evidence="5" type="ORF">GCM10014715_72490</name>
</gene>
<feature type="domain" description="HTH gntR-type" evidence="4">
    <location>
        <begin position="12"/>
        <end position="80"/>
    </location>
</feature>
<dbReference type="PANTHER" id="PTHR44846">
    <property type="entry name" value="MANNOSYL-D-GLYCERATE TRANSPORT/METABOLISM SYSTEM REPRESSOR MNGR-RELATED"/>
    <property type="match status" value="1"/>
</dbReference>
<organism evidence="5 6">
    <name type="scientific">Streptomyces spiralis</name>
    <dbReference type="NCBI Taxonomy" id="66376"/>
    <lineage>
        <taxon>Bacteria</taxon>
        <taxon>Bacillati</taxon>
        <taxon>Actinomycetota</taxon>
        <taxon>Actinomycetes</taxon>
        <taxon>Kitasatosporales</taxon>
        <taxon>Streptomycetaceae</taxon>
        <taxon>Streptomyces</taxon>
    </lineage>
</organism>
<evidence type="ECO:0000313" key="5">
    <source>
        <dbReference type="EMBL" id="GHF05860.1"/>
    </source>
</evidence>
<dbReference type="GO" id="GO:0003700">
    <property type="term" value="F:DNA-binding transcription factor activity"/>
    <property type="evidence" value="ECO:0007669"/>
    <property type="project" value="InterPro"/>
</dbReference>
<dbReference type="InterPro" id="IPR000524">
    <property type="entry name" value="Tscrpt_reg_HTH_GntR"/>
</dbReference>
<keyword evidence="1" id="KW-0805">Transcription regulation</keyword>
<dbReference type="InterPro" id="IPR036388">
    <property type="entry name" value="WH-like_DNA-bd_sf"/>
</dbReference>
<evidence type="ECO:0000313" key="6">
    <source>
        <dbReference type="Proteomes" id="UP000641386"/>
    </source>
</evidence>
<dbReference type="InterPro" id="IPR036390">
    <property type="entry name" value="WH_DNA-bd_sf"/>
</dbReference>
<dbReference type="CDD" id="cd07377">
    <property type="entry name" value="WHTH_GntR"/>
    <property type="match status" value="1"/>
</dbReference>
<evidence type="ECO:0000256" key="2">
    <source>
        <dbReference type="ARBA" id="ARBA00023125"/>
    </source>
</evidence>
<dbReference type="PRINTS" id="PR00035">
    <property type="entry name" value="HTHGNTR"/>
</dbReference>
<reference evidence="5" key="2">
    <citation type="submission" date="2020-09" db="EMBL/GenBank/DDBJ databases">
        <authorList>
            <person name="Sun Q."/>
            <person name="Ohkuma M."/>
        </authorList>
    </citation>
    <scope>NUCLEOTIDE SEQUENCE</scope>
    <source>
        <strain evidence="5">JCM 3302</strain>
    </source>
</reference>
<evidence type="ECO:0000259" key="4">
    <source>
        <dbReference type="PROSITE" id="PS50949"/>
    </source>
</evidence>
<dbReference type="Pfam" id="PF00392">
    <property type="entry name" value="GntR"/>
    <property type="match status" value="1"/>
</dbReference>
<dbReference type="Gene3D" id="1.10.10.10">
    <property type="entry name" value="Winged helix-like DNA-binding domain superfamily/Winged helix DNA-binding domain"/>
    <property type="match status" value="1"/>
</dbReference>
<dbReference type="EMBL" id="BNBC01000049">
    <property type="protein sequence ID" value="GHF05860.1"/>
    <property type="molecule type" value="Genomic_DNA"/>
</dbReference>
<sequence>MGVQVLYMSIGAHKRSRIVETLARAIRSGELKPGDQLDGENELARRFAVSRGTIRQALQELQQRNLIATRSGIGSFVTFDGVALDQSLGWARALRSAGSDITTEVLDIASVPWDTTALPPEALTDAALAADHAVRVRRIRRLPDGTAVSYESSFLPATGILADLPVTGLIDGSIWATLQRAGIRPVSGSQQVRLVPLDADDARILDRPEGCAFLGTARTSFGADGGFVEHVAALLDPDHFRIVINFGGTL</sequence>
<dbReference type="InterPro" id="IPR011663">
    <property type="entry name" value="UTRA"/>
</dbReference>
<proteinExistence type="predicted"/>
<dbReference type="SUPFAM" id="SSF64288">
    <property type="entry name" value="Chorismate lyase-like"/>
    <property type="match status" value="1"/>
</dbReference>
<dbReference type="InterPro" id="IPR050679">
    <property type="entry name" value="Bact_HTH_transcr_reg"/>
</dbReference>
<dbReference type="Pfam" id="PF07702">
    <property type="entry name" value="UTRA"/>
    <property type="match status" value="1"/>
</dbReference>
<dbReference type="PROSITE" id="PS50949">
    <property type="entry name" value="HTH_GNTR"/>
    <property type="match status" value="1"/>
</dbReference>
<reference evidence="5" key="1">
    <citation type="journal article" date="2014" name="Int. J. Syst. Evol. Microbiol.">
        <title>Complete genome sequence of Corynebacterium casei LMG S-19264T (=DSM 44701T), isolated from a smear-ripened cheese.</title>
        <authorList>
            <consortium name="US DOE Joint Genome Institute (JGI-PGF)"/>
            <person name="Walter F."/>
            <person name="Albersmeier A."/>
            <person name="Kalinowski J."/>
            <person name="Ruckert C."/>
        </authorList>
    </citation>
    <scope>NUCLEOTIDE SEQUENCE</scope>
    <source>
        <strain evidence="5">JCM 3302</strain>
    </source>
</reference>
<protein>
    <submittedName>
        <fullName evidence="5">GntR family transcriptional regulator</fullName>
    </submittedName>
</protein>